<dbReference type="AlphaFoldDB" id="A0A4Y1ZG44"/>
<accession>A0A4Y1ZG44</accession>
<dbReference type="Proteomes" id="UP000319716">
    <property type="component" value="Unassembled WGS sequence"/>
</dbReference>
<evidence type="ECO:0000313" key="2">
    <source>
        <dbReference type="Proteomes" id="UP000319716"/>
    </source>
</evidence>
<organism evidence="1 2">
    <name type="scientific">Sporolactobacillus inulinus</name>
    <dbReference type="NCBI Taxonomy" id="2078"/>
    <lineage>
        <taxon>Bacteria</taxon>
        <taxon>Bacillati</taxon>
        <taxon>Bacillota</taxon>
        <taxon>Bacilli</taxon>
        <taxon>Bacillales</taxon>
        <taxon>Sporolactobacillaceae</taxon>
        <taxon>Sporolactobacillus</taxon>
    </lineage>
</organism>
<protein>
    <submittedName>
        <fullName evidence="1">Uncharacterized protein</fullName>
    </submittedName>
</protein>
<sequence length="51" mass="5449">MFPPAASIASFAEAENLCALTVSFDSSLPSPKTLTPSFSLRMTRFEAAIPE</sequence>
<proteinExistence type="predicted"/>
<name>A0A4Y1ZG44_9BACL</name>
<reference evidence="1 2" key="1">
    <citation type="submission" date="2017-11" db="EMBL/GenBank/DDBJ databases">
        <title>Draft Genome Sequence of Sporolactobacillus inulinus NBRC 111894 Isolated from Koso, a Japanese Sugar-Vegetable Fermented Beverage.</title>
        <authorList>
            <person name="Chiou T.Y."/>
            <person name="Oshima K."/>
            <person name="Suda W."/>
            <person name="Hattori M."/>
            <person name="Takahashi T."/>
        </authorList>
    </citation>
    <scope>NUCLEOTIDE SEQUENCE [LARGE SCALE GENOMIC DNA]</scope>
    <source>
        <strain evidence="1 2">NBRC111894</strain>
    </source>
</reference>
<gene>
    <name evidence="1" type="ORF">NBRC111894_3458</name>
</gene>
<evidence type="ECO:0000313" key="1">
    <source>
        <dbReference type="EMBL" id="GAY77904.1"/>
    </source>
</evidence>
<dbReference type="EMBL" id="BEXB01000035">
    <property type="protein sequence ID" value="GAY77904.1"/>
    <property type="molecule type" value="Genomic_DNA"/>
</dbReference>
<comment type="caution">
    <text evidence="1">The sequence shown here is derived from an EMBL/GenBank/DDBJ whole genome shotgun (WGS) entry which is preliminary data.</text>
</comment>